<feature type="transmembrane region" description="Helical" evidence="1">
    <location>
        <begin position="28"/>
        <end position="47"/>
    </location>
</feature>
<evidence type="ECO:0000313" key="3">
    <source>
        <dbReference type="Proteomes" id="UP001596166"/>
    </source>
</evidence>
<sequence length="65" mass="6648">MIVHLLLTLGAHLGGADMAGVLTVAVGMAAVLAILLPFALLSIRQALDAVSAGRERRRGMVSPQG</sequence>
<keyword evidence="1" id="KW-0472">Membrane</keyword>
<name>A0ABW0G2C1_9PROT</name>
<keyword evidence="3" id="KW-1185">Reference proteome</keyword>
<dbReference type="EMBL" id="JBHSLC010000011">
    <property type="protein sequence ID" value="MFC5355222.1"/>
    <property type="molecule type" value="Genomic_DNA"/>
</dbReference>
<keyword evidence="1" id="KW-1133">Transmembrane helix</keyword>
<proteinExistence type="predicted"/>
<keyword evidence="1" id="KW-0812">Transmembrane</keyword>
<evidence type="ECO:0000313" key="2">
    <source>
        <dbReference type="EMBL" id="MFC5355222.1"/>
    </source>
</evidence>
<protein>
    <submittedName>
        <fullName evidence="2">Uncharacterized protein</fullName>
    </submittedName>
</protein>
<evidence type="ECO:0000256" key="1">
    <source>
        <dbReference type="SAM" id="Phobius"/>
    </source>
</evidence>
<comment type="caution">
    <text evidence="2">The sequence shown here is derived from an EMBL/GenBank/DDBJ whole genome shotgun (WGS) entry which is preliminary data.</text>
</comment>
<organism evidence="2 3">
    <name type="scientific">Azospirillum himalayense</name>
    <dbReference type="NCBI Taxonomy" id="654847"/>
    <lineage>
        <taxon>Bacteria</taxon>
        <taxon>Pseudomonadati</taxon>
        <taxon>Pseudomonadota</taxon>
        <taxon>Alphaproteobacteria</taxon>
        <taxon>Rhodospirillales</taxon>
        <taxon>Azospirillaceae</taxon>
        <taxon>Azospirillum</taxon>
    </lineage>
</organism>
<accession>A0ABW0G2C1</accession>
<reference evidence="3" key="1">
    <citation type="journal article" date="2019" name="Int. J. Syst. Evol. Microbiol.">
        <title>The Global Catalogue of Microorganisms (GCM) 10K type strain sequencing project: providing services to taxonomists for standard genome sequencing and annotation.</title>
        <authorList>
            <consortium name="The Broad Institute Genomics Platform"/>
            <consortium name="The Broad Institute Genome Sequencing Center for Infectious Disease"/>
            <person name="Wu L."/>
            <person name="Ma J."/>
        </authorList>
    </citation>
    <scope>NUCLEOTIDE SEQUENCE [LARGE SCALE GENOMIC DNA]</scope>
    <source>
        <strain evidence="3">CCUG 58760</strain>
    </source>
</reference>
<gene>
    <name evidence="2" type="ORF">ACFPMG_09390</name>
</gene>
<dbReference type="Proteomes" id="UP001596166">
    <property type="component" value="Unassembled WGS sequence"/>
</dbReference>